<dbReference type="AlphaFoldDB" id="A0A6M5Z423"/>
<dbReference type="SUPFAM" id="SSF49373">
    <property type="entry name" value="Invasin/intimin cell-adhesion fragments"/>
    <property type="match status" value="1"/>
</dbReference>
<accession>A0A6M5Z423</accession>
<dbReference type="Pfam" id="PF07587">
    <property type="entry name" value="PSD1"/>
    <property type="match status" value="1"/>
</dbReference>
<evidence type="ECO:0008006" key="6">
    <source>
        <dbReference type="Google" id="ProtNLM"/>
    </source>
</evidence>
<proteinExistence type="predicted"/>
<dbReference type="PANTHER" id="PTHR35889:SF3">
    <property type="entry name" value="F-BOX DOMAIN-CONTAINING PROTEIN"/>
    <property type="match status" value="1"/>
</dbReference>
<feature type="chain" id="PRO_5026793562" description="BIG2 domain-containing protein" evidence="1">
    <location>
        <begin position="25"/>
        <end position="744"/>
    </location>
</feature>
<name>A0A6M5Z423_9BACT</name>
<keyword evidence="1" id="KW-0732">Signal</keyword>
<feature type="signal peptide" evidence="1">
    <location>
        <begin position="1"/>
        <end position="24"/>
    </location>
</feature>
<protein>
    <recommendedName>
        <fullName evidence="6">BIG2 domain-containing protein</fullName>
    </recommendedName>
</protein>
<evidence type="ECO:0000313" key="4">
    <source>
        <dbReference type="EMBL" id="QJX01148.1"/>
    </source>
</evidence>
<dbReference type="Pfam" id="PF07583">
    <property type="entry name" value="PSCyt2"/>
    <property type="match status" value="1"/>
</dbReference>
<organism evidence="4 5">
    <name type="scientific">Frigoriglobus tundricola</name>
    <dbReference type="NCBI Taxonomy" id="2774151"/>
    <lineage>
        <taxon>Bacteria</taxon>
        <taxon>Pseudomonadati</taxon>
        <taxon>Planctomycetota</taxon>
        <taxon>Planctomycetia</taxon>
        <taxon>Gemmatales</taxon>
        <taxon>Gemmataceae</taxon>
        <taxon>Frigoriglobus</taxon>
    </lineage>
</organism>
<feature type="domain" description="DUF1553" evidence="3">
    <location>
        <begin position="488"/>
        <end position="716"/>
    </location>
</feature>
<dbReference type="Gene3D" id="2.60.40.1080">
    <property type="match status" value="1"/>
</dbReference>
<dbReference type="InterPro" id="IPR022655">
    <property type="entry name" value="DUF1553"/>
</dbReference>
<evidence type="ECO:0000259" key="2">
    <source>
        <dbReference type="Pfam" id="PF07583"/>
    </source>
</evidence>
<sequence length="744" mass="82299">MSFYHSLAVAVAVALVGAAGPAVAGAPPDLAAPKPNEPIRFQRQVVPALAVAGCNAGACHGTPSGKNGFKLSLRGFDPLADFTTLTRDATGRRVNVAKPDDSLILLKGRGKVPHEGGARLKPGEPADVILRAWIAQGVKADPPDLPAHTRLEVLPGNKVLRAPARTQPVMVNAHFADRSVAEVSRLTVFRSSDESVAKVDANGLVTFARTGEVAIQTKYLNETVSVRLTFVEPDPTFVWPDPPTNNSVDELLFAKLKLLQIPPSELSTDAEFLRRVYLDVLGVLPTPAEADTFLAGPDPKKRSKLIDGLLDRPEFADYWALKWADILNVNRRAVQAKGAYLYVQWLRQHFTDNTPFDKVVRELLTASGSTFLNPPASFFRNDRRSRPADDLGRNTAQLFLGIRMSCAQCHNHPFERWTQDDYYGLAAFFARVKDRPDPLYPRLNRFNLGAIDVFHAKSGEVIHPRTNDVQPPRFLGGELPQIAADADRRVALADWITRKDNPFFARATVNRVWYHLLGRGLVDPVDDFRDSNPAASDEVLDALAKDFVDHNFDVKRVIRTVLNSRTYQLTAATNDRNRDDERFFSHAVTKLLPAEVLLDALSSSTEVPEPFEGVKLGTRATQLPDGDVFHHPFLKAFGQPARETSCECERQGDTSLGHALQLINGPTLKVKLADPANRVGRLLKDGKSDTVVLRELYLATLTRRPSAAEEAAVLKHLAATVNKRQAWEDVQWALINTKEFLFRH</sequence>
<dbReference type="InterPro" id="IPR011444">
    <property type="entry name" value="DUF1549"/>
</dbReference>
<evidence type="ECO:0000259" key="3">
    <source>
        <dbReference type="Pfam" id="PF07587"/>
    </source>
</evidence>
<keyword evidence="5" id="KW-1185">Reference proteome</keyword>
<dbReference type="PANTHER" id="PTHR35889">
    <property type="entry name" value="CYCLOINULO-OLIGOSACCHARIDE FRUCTANOTRANSFERASE-RELATED"/>
    <property type="match status" value="1"/>
</dbReference>
<evidence type="ECO:0000256" key="1">
    <source>
        <dbReference type="SAM" id="SignalP"/>
    </source>
</evidence>
<dbReference type="KEGG" id="ftj:FTUN_8787"/>
<reference evidence="5" key="1">
    <citation type="submission" date="2020-05" db="EMBL/GenBank/DDBJ databases">
        <title>Frigoriglobus tundricola gen. nov., sp. nov., a psychrotolerant cellulolytic planctomycete of the family Gemmataceae with two divergent copies of 16S rRNA gene.</title>
        <authorList>
            <person name="Kulichevskaya I.S."/>
            <person name="Ivanova A.A."/>
            <person name="Naumoff D.G."/>
            <person name="Beletsky A.V."/>
            <person name="Rijpstra W.I.C."/>
            <person name="Sinninghe Damste J.S."/>
            <person name="Mardanov A.V."/>
            <person name="Ravin N.V."/>
            <person name="Dedysh S.N."/>
        </authorList>
    </citation>
    <scope>NUCLEOTIDE SEQUENCE [LARGE SCALE GENOMIC DNA]</scope>
    <source>
        <strain evidence="5">PL17</strain>
    </source>
</reference>
<feature type="domain" description="DUF1549" evidence="2">
    <location>
        <begin position="248"/>
        <end position="433"/>
    </location>
</feature>
<evidence type="ECO:0000313" key="5">
    <source>
        <dbReference type="Proteomes" id="UP000503447"/>
    </source>
</evidence>
<dbReference type="EMBL" id="CP053452">
    <property type="protein sequence ID" value="QJX01148.1"/>
    <property type="molecule type" value="Genomic_DNA"/>
</dbReference>
<dbReference type="RefSeq" id="WP_227254672.1">
    <property type="nucleotide sequence ID" value="NZ_CP053452.2"/>
</dbReference>
<gene>
    <name evidence="4" type="ORF">FTUN_8787</name>
</gene>
<dbReference type="InterPro" id="IPR008964">
    <property type="entry name" value="Invasin/intimin_cell_adhesion"/>
</dbReference>
<dbReference type="Proteomes" id="UP000503447">
    <property type="component" value="Chromosome"/>
</dbReference>